<keyword evidence="4" id="KW-1185">Reference proteome</keyword>
<dbReference type="GO" id="GO:0010212">
    <property type="term" value="P:response to ionizing radiation"/>
    <property type="evidence" value="ECO:0007669"/>
    <property type="project" value="TreeGrafter"/>
</dbReference>
<dbReference type="GO" id="GO:0000724">
    <property type="term" value="P:double-strand break repair via homologous recombination"/>
    <property type="evidence" value="ECO:0007669"/>
    <property type="project" value="TreeGrafter"/>
</dbReference>
<feature type="compositionally biased region" description="Polar residues" evidence="2">
    <location>
        <begin position="145"/>
        <end position="170"/>
    </location>
</feature>
<feature type="region of interest" description="Disordered" evidence="2">
    <location>
        <begin position="116"/>
        <end position="185"/>
    </location>
</feature>
<dbReference type="SUPFAM" id="SSF50249">
    <property type="entry name" value="Nucleic acid-binding proteins"/>
    <property type="match status" value="1"/>
</dbReference>
<protein>
    <recommendedName>
        <fullName evidence="5">SOSS complex subunit B1</fullName>
    </recommendedName>
</protein>
<dbReference type="PANTHER" id="PTHR13356:SF0">
    <property type="entry name" value="SOSS COMPLEX SUBUNIT B HOMOLOG"/>
    <property type="match status" value="1"/>
</dbReference>
<dbReference type="GO" id="GO:0070876">
    <property type="term" value="C:SOSS complex"/>
    <property type="evidence" value="ECO:0007669"/>
    <property type="project" value="TreeGrafter"/>
</dbReference>
<reference evidence="3" key="1">
    <citation type="submission" date="2023-07" db="EMBL/GenBank/DDBJ databases">
        <title>Chromosome-level genome assembly of Artemia franciscana.</title>
        <authorList>
            <person name="Jo E."/>
        </authorList>
    </citation>
    <scope>NUCLEOTIDE SEQUENCE</scope>
    <source>
        <tissue evidence="3">Whole body</tissue>
    </source>
</reference>
<evidence type="ECO:0000256" key="1">
    <source>
        <dbReference type="ARBA" id="ARBA00023125"/>
    </source>
</evidence>
<comment type="caution">
    <text evidence="3">The sequence shown here is derived from an EMBL/GenBank/DDBJ whole genome shotgun (WGS) entry which is preliminary data.</text>
</comment>
<sequence length="185" mass="20413">MEKKKPGEFQITYVRDLKNGMKNINLLVIVLEMGTPNLTKDGHEVRTCKVADKSGCVNFSVWDEPGQVLQLGDIIRVTKGYSSIWKNCLTLYMGKGGDIVRMGEFCMVFCEQPNMSEPNPELSNPPAALPTNQAQAGGTPRPLQPMTNGSQTSVWSQTQPPKPPVTTNIRPASALRPTDPRSKKR</sequence>
<gene>
    <name evidence="3" type="ORF">QYM36_016915</name>
</gene>
<dbReference type="AlphaFoldDB" id="A0AA88HG87"/>
<dbReference type="EMBL" id="JAVRJZ010000021">
    <property type="protein sequence ID" value="KAK2704692.1"/>
    <property type="molecule type" value="Genomic_DNA"/>
</dbReference>
<evidence type="ECO:0008006" key="5">
    <source>
        <dbReference type="Google" id="ProtNLM"/>
    </source>
</evidence>
<dbReference type="PANTHER" id="PTHR13356">
    <property type="entry name" value="OB FOLD NUCLEIC ACID BINDING PROTEIN-RELATED"/>
    <property type="match status" value="1"/>
</dbReference>
<proteinExistence type="predicted"/>
<dbReference type="Proteomes" id="UP001187531">
    <property type="component" value="Unassembled WGS sequence"/>
</dbReference>
<dbReference type="GO" id="GO:0003677">
    <property type="term" value="F:DNA binding"/>
    <property type="evidence" value="ECO:0007669"/>
    <property type="project" value="UniProtKB-KW"/>
</dbReference>
<name>A0AA88HG87_ARTSF</name>
<evidence type="ECO:0000313" key="3">
    <source>
        <dbReference type="EMBL" id="KAK2704692.1"/>
    </source>
</evidence>
<accession>A0AA88HG87</accession>
<evidence type="ECO:0000256" key="2">
    <source>
        <dbReference type="SAM" id="MobiDB-lite"/>
    </source>
</evidence>
<dbReference type="Gene3D" id="2.40.50.140">
    <property type="entry name" value="Nucleic acid-binding proteins"/>
    <property type="match status" value="1"/>
</dbReference>
<evidence type="ECO:0000313" key="4">
    <source>
        <dbReference type="Proteomes" id="UP001187531"/>
    </source>
</evidence>
<dbReference type="GO" id="GO:0044818">
    <property type="term" value="P:mitotic G2/M transition checkpoint"/>
    <property type="evidence" value="ECO:0007669"/>
    <property type="project" value="TreeGrafter"/>
</dbReference>
<keyword evidence="1" id="KW-0238">DNA-binding</keyword>
<dbReference type="InterPro" id="IPR012340">
    <property type="entry name" value="NA-bd_OB-fold"/>
</dbReference>
<organism evidence="3 4">
    <name type="scientific">Artemia franciscana</name>
    <name type="common">Brine shrimp</name>
    <name type="synonym">Artemia sanfranciscana</name>
    <dbReference type="NCBI Taxonomy" id="6661"/>
    <lineage>
        <taxon>Eukaryota</taxon>
        <taxon>Metazoa</taxon>
        <taxon>Ecdysozoa</taxon>
        <taxon>Arthropoda</taxon>
        <taxon>Crustacea</taxon>
        <taxon>Branchiopoda</taxon>
        <taxon>Anostraca</taxon>
        <taxon>Artemiidae</taxon>
        <taxon>Artemia</taxon>
    </lineage>
</organism>
<dbReference type="GO" id="GO:0005694">
    <property type="term" value="C:chromosome"/>
    <property type="evidence" value="ECO:0007669"/>
    <property type="project" value="UniProtKB-ARBA"/>
</dbReference>
<dbReference type="EMBL" id="JAVRJZ010000021">
    <property type="protein sequence ID" value="KAK2704691.1"/>
    <property type="molecule type" value="Genomic_DNA"/>
</dbReference>
<dbReference type="FunFam" id="2.40.50.140:FF:000072">
    <property type="entry name" value="SOSS complex subunit B2"/>
    <property type="match status" value="1"/>
</dbReference>
<dbReference type="CDD" id="cd04491">
    <property type="entry name" value="SoSSB_OBF"/>
    <property type="match status" value="1"/>
</dbReference>
<dbReference type="InterPro" id="IPR051231">
    <property type="entry name" value="SOSS-B"/>
</dbReference>